<keyword evidence="9" id="KW-0325">Glycoprotein</keyword>
<dbReference type="GO" id="GO:0015276">
    <property type="term" value="F:ligand-gated monoatomic ion channel activity"/>
    <property type="evidence" value="ECO:0007669"/>
    <property type="project" value="InterPro"/>
</dbReference>
<dbReference type="PRINTS" id="PR00177">
    <property type="entry name" value="NMDARECEPTOR"/>
</dbReference>
<evidence type="ECO:0000256" key="10">
    <source>
        <dbReference type="ARBA" id="ARBA00023286"/>
    </source>
</evidence>
<dbReference type="Gene3D" id="3.40.190.10">
    <property type="entry name" value="Periplasmic binding protein-like II"/>
    <property type="match status" value="1"/>
</dbReference>
<evidence type="ECO:0000256" key="8">
    <source>
        <dbReference type="ARBA" id="ARBA00023170"/>
    </source>
</evidence>
<organism evidence="17 18">
    <name type="scientific">Mytilus coruscus</name>
    <name type="common">Sea mussel</name>
    <dbReference type="NCBI Taxonomy" id="42192"/>
    <lineage>
        <taxon>Eukaryota</taxon>
        <taxon>Metazoa</taxon>
        <taxon>Spiralia</taxon>
        <taxon>Lophotrochozoa</taxon>
        <taxon>Mollusca</taxon>
        <taxon>Bivalvia</taxon>
        <taxon>Autobranchia</taxon>
        <taxon>Pteriomorphia</taxon>
        <taxon>Mytilida</taxon>
        <taxon>Mytiloidea</taxon>
        <taxon>Mytilidae</taxon>
        <taxon>Mytilinae</taxon>
        <taxon>Mytilus</taxon>
    </lineage>
</organism>
<feature type="transmembrane region" description="Helical" evidence="14">
    <location>
        <begin position="171"/>
        <end position="192"/>
    </location>
</feature>
<keyword evidence="5 14" id="KW-1133">Transmembrane helix</keyword>
<evidence type="ECO:0000256" key="1">
    <source>
        <dbReference type="ARBA" id="ARBA00004651"/>
    </source>
</evidence>
<keyword evidence="18" id="KW-1185">Reference proteome</keyword>
<accession>A0A6J8DGC0</accession>
<sequence length="408" mass="46263">MDLLKHLSDGLNFTYDLIGPPDGNWGAELDNGTWNGMVGQLQRKEIDMVATALTVLSQREMVMDFTQPYYYESTSILIKKPDPDEKQWTKLIDPFSSTVFLCVGISVPACSLLLFLFEKYNPFYRKVKEKKDIRVLHQFSELVWYMYGALLTHGGTHIAASTAGRTFLSCWWIFCIIIVATYSGNFVAVLSVTKETLPFEGIEGLVGQDIYKWGTIGGSATQHYQSGKAFYDGVLKFSRSDPTVLRGDYDAHILKVLKGEYAFLWDNIPMEISVINSCELAKVSTDMFSTYAIGLPNNSPFEKIFTDGIILTLESGLIDLWMTKVWPQHHSCRESFLTPTKPIAVLDIQIAFYIIGGGVCLAVLSLLAEFFKLKFQKYHQKRARAREEDEIQESVNHQETISKREILM</sequence>
<dbReference type="InterPro" id="IPR001508">
    <property type="entry name" value="Iono_Glu_rcpt_met"/>
</dbReference>
<dbReference type="OrthoDB" id="9997229at2759"/>
<evidence type="ECO:0000256" key="12">
    <source>
        <dbReference type="PIRSR" id="PIRSR601508-1"/>
    </source>
</evidence>
<dbReference type="GO" id="GO:0038023">
    <property type="term" value="F:signaling receptor activity"/>
    <property type="evidence" value="ECO:0007669"/>
    <property type="project" value="InterPro"/>
</dbReference>
<dbReference type="GO" id="GO:0050906">
    <property type="term" value="P:detection of stimulus involved in sensory perception"/>
    <property type="evidence" value="ECO:0007669"/>
    <property type="project" value="UniProtKB-ARBA"/>
</dbReference>
<protein>
    <submittedName>
        <fullName evidence="17">GRID1</fullName>
    </submittedName>
</protein>
<dbReference type="EMBL" id="CACVKT020007220">
    <property type="protein sequence ID" value="CAC5406402.1"/>
    <property type="molecule type" value="Genomic_DNA"/>
</dbReference>
<feature type="domain" description="Ionotropic glutamate receptor L-glutamate and glycine-binding" evidence="16">
    <location>
        <begin position="1"/>
        <end position="43"/>
    </location>
</feature>
<evidence type="ECO:0000256" key="4">
    <source>
        <dbReference type="ARBA" id="ARBA00022692"/>
    </source>
</evidence>
<evidence type="ECO:0000256" key="3">
    <source>
        <dbReference type="ARBA" id="ARBA00022475"/>
    </source>
</evidence>
<keyword evidence="8" id="KW-0675">Receptor</keyword>
<keyword evidence="6" id="KW-0406">Ion transport</keyword>
<feature type="transmembrane region" description="Helical" evidence="14">
    <location>
        <begin position="95"/>
        <end position="117"/>
    </location>
</feature>
<dbReference type="Pfam" id="PF10613">
    <property type="entry name" value="Lig_chan-Glu_bd"/>
    <property type="match status" value="1"/>
</dbReference>
<dbReference type="Gene3D" id="1.10.287.70">
    <property type="match status" value="1"/>
</dbReference>
<dbReference type="PANTHER" id="PTHR42643:SF24">
    <property type="entry name" value="IONOTROPIC RECEPTOR 60A"/>
    <property type="match status" value="1"/>
</dbReference>
<evidence type="ECO:0000256" key="13">
    <source>
        <dbReference type="PIRSR" id="PIRSR601508-3"/>
    </source>
</evidence>
<evidence type="ECO:0000313" key="17">
    <source>
        <dbReference type="EMBL" id="CAC5406402.1"/>
    </source>
</evidence>
<feature type="domain" description="Ionotropic glutamate receptor C-terminal" evidence="15">
    <location>
        <begin position="1"/>
        <end position="328"/>
    </location>
</feature>
<feature type="binding site" evidence="12">
    <location>
        <position position="266"/>
    </location>
    <ligand>
        <name>L-glutamate</name>
        <dbReference type="ChEBI" id="CHEBI:29985"/>
    </ligand>
</feature>
<evidence type="ECO:0000259" key="16">
    <source>
        <dbReference type="SMART" id="SM00918"/>
    </source>
</evidence>
<dbReference type="SMART" id="SM00079">
    <property type="entry name" value="PBPe"/>
    <property type="match status" value="1"/>
</dbReference>
<dbReference type="AlphaFoldDB" id="A0A6J8DGC0"/>
<comment type="subcellular location">
    <subcellularLocation>
        <location evidence="1">Cell membrane</location>
        <topology evidence="1">Multi-pass membrane protein</topology>
    </subcellularLocation>
</comment>
<dbReference type="Proteomes" id="UP000507470">
    <property type="component" value="Unassembled WGS sequence"/>
</dbReference>
<reference evidence="17 18" key="1">
    <citation type="submission" date="2020-06" db="EMBL/GenBank/DDBJ databases">
        <authorList>
            <person name="Li R."/>
            <person name="Bekaert M."/>
        </authorList>
    </citation>
    <scope>NUCLEOTIDE SEQUENCE [LARGE SCALE GENOMIC DNA]</scope>
    <source>
        <strain evidence="18">wild</strain>
    </source>
</reference>
<keyword evidence="13" id="KW-1015">Disulfide bond</keyword>
<dbReference type="InterPro" id="IPR052192">
    <property type="entry name" value="Insect_Ionotropic_Sensory_Rcpt"/>
</dbReference>
<evidence type="ECO:0000256" key="11">
    <source>
        <dbReference type="ARBA" id="ARBA00023303"/>
    </source>
</evidence>
<dbReference type="GO" id="GO:0005886">
    <property type="term" value="C:plasma membrane"/>
    <property type="evidence" value="ECO:0007669"/>
    <property type="project" value="UniProtKB-SubCell"/>
</dbReference>
<evidence type="ECO:0000256" key="5">
    <source>
        <dbReference type="ARBA" id="ARBA00022989"/>
    </source>
</evidence>
<keyword evidence="10" id="KW-1071">Ligand-gated ion channel</keyword>
<evidence type="ECO:0000256" key="14">
    <source>
        <dbReference type="SAM" id="Phobius"/>
    </source>
</evidence>
<dbReference type="InterPro" id="IPR019594">
    <property type="entry name" value="Glu/Gly-bd"/>
</dbReference>
<feature type="transmembrane region" description="Helical" evidence="14">
    <location>
        <begin position="350"/>
        <end position="371"/>
    </location>
</feature>
<keyword evidence="3" id="KW-1003">Cell membrane</keyword>
<feature type="disulfide bond" evidence="13">
    <location>
        <begin position="278"/>
        <end position="332"/>
    </location>
</feature>
<evidence type="ECO:0000256" key="6">
    <source>
        <dbReference type="ARBA" id="ARBA00023065"/>
    </source>
</evidence>
<evidence type="ECO:0000256" key="9">
    <source>
        <dbReference type="ARBA" id="ARBA00023180"/>
    </source>
</evidence>
<evidence type="ECO:0000313" key="18">
    <source>
        <dbReference type="Proteomes" id="UP000507470"/>
    </source>
</evidence>
<feature type="binding site" evidence="12">
    <location>
        <position position="59"/>
    </location>
    <ligand>
        <name>L-glutamate</name>
        <dbReference type="ChEBI" id="CHEBI:29985"/>
    </ligand>
</feature>
<keyword evidence="7 14" id="KW-0472">Membrane</keyword>
<gene>
    <name evidence="17" type="ORF">MCOR_39976</name>
</gene>
<keyword evidence="11" id="KW-0407">Ion channel</keyword>
<proteinExistence type="predicted"/>
<keyword evidence="2" id="KW-0813">Transport</keyword>
<dbReference type="PANTHER" id="PTHR42643">
    <property type="entry name" value="IONOTROPIC RECEPTOR 20A-RELATED"/>
    <property type="match status" value="1"/>
</dbReference>
<dbReference type="InterPro" id="IPR001320">
    <property type="entry name" value="Iontro_rcpt_C"/>
</dbReference>
<feature type="binding site" evidence="12">
    <location>
        <position position="54"/>
    </location>
    <ligand>
        <name>L-glutamate</name>
        <dbReference type="ChEBI" id="CHEBI:29985"/>
    </ligand>
</feature>
<evidence type="ECO:0000256" key="2">
    <source>
        <dbReference type="ARBA" id="ARBA00022448"/>
    </source>
</evidence>
<dbReference type="SMART" id="SM00918">
    <property type="entry name" value="Lig_chan-Glu_bd"/>
    <property type="match status" value="1"/>
</dbReference>
<evidence type="ECO:0000259" key="15">
    <source>
        <dbReference type="SMART" id="SM00079"/>
    </source>
</evidence>
<dbReference type="Pfam" id="PF00060">
    <property type="entry name" value="Lig_chan"/>
    <property type="match status" value="1"/>
</dbReference>
<feature type="binding site" evidence="12">
    <location>
        <position position="221"/>
    </location>
    <ligand>
        <name>L-glutamate</name>
        <dbReference type="ChEBI" id="CHEBI:29985"/>
    </ligand>
</feature>
<evidence type="ECO:0000256" key="7">
    <source>
        <dbReference type="ARBA" id="ARBA00023136"/>
    </source>
</evidence>
<dbReference type="SUPFAM" id="SSF53850">
    <property type="entry name" value="Periplasmic binding protein-like II"/>
    <property type="match status" value="1"/>
</dbReference>
<keyword evidence="4 14" id="KW-0812">Transmembrane</keyword>
<name>A0A6J8DGC0_MYTCO</name>